<evidence type="ECO:0000313" key="1">
    <source>
        <dbReference type="EMBL" id="GAG21768.1"/>
    </source>
</evidence>
<accession>X0WB07</accession>
<dbReference type="EMBL" id="BARS01038364">
    <property type="protein sequence ID" value="GAG21768.1"/>
    <property type="molecule type" value="Genomic_DNA"/>
</dbReference>
<gene>
    <name evidence="1" type="ORF">S01H1_58713</name>
</gene>
<sequence length="66" mass="7120">MIHSDYLVELGKGGRGVPRGVFAFMVAAGFSLRREMINPVATKSKEKGGIDEGSRYGLYSLSKGNI</sequence>
<comment type="caution">
    <text evidence="1">The sequence shown here is derived from an EMBL/GenBank/DDBJ whole genome shotgun (WGS) entry which is preliminary data.</text>
</comment>
<organism evidence="1">
    <name type="scientific">marine sediment metagenome</name>
    <dbReference type="NCBI Taxonomy" id="412755"/>
    <lineage>
        <taxon>unclassified sequences</taxon>
        <taxon>metagenomes</taxon>
        <taxon>ecological metagenomes</taxon>
    </lineage>
</organism>
<protein>
    <submittedName>
        <fullName evidence="1">Uncharacterized protein</fullName>
    </submittedName>
</protein>
<proteinExistence type="predicted"/>
<reference evidence="1" key="1">
    <citation type="journal article" date="2014" name="Front. Microbiol.">
        <title>High frequency of phylogenetically diverse reductive dehalogenase-homologous genes in deep subseafloor sedimentary metagenomes.</title>
        <authorList>
            <person name="Kawai M."/>
            <person name="Futagami T."/>
            <person name="Toyoda A."/>
            <person name="Takaki Y."/>
            <person name="Nishi S."/>
            <person name="Hori S."/>
            <person name="Arai W."/>
            <person name="Tsubouchi T."/>
            <person name="Morono Y."/>
            <person name="Uchiyama I."/>
            <person name="Ito T."/>
            <person name="Fujiyama A."/>
            <person name="Inagaki F."/>
            <person name="Takami H."/>
        </authorList>
    </citation>
    <scope>NUCLEOTIDE SEQUENCE</scope>
    <source>
        <strain evidence="1">Expedition CK06-06</strain>
    </source>
</reference>
<dbReference type="AlphaFoldDB" id="X0WB07"/>
<name>X0WB07_9ZZZZ</name>